<keyword evidence="3" id="KW-0732">Signal</keyword>
<evidence type="ECO:0000256" key="1">
    <source>
        <dbReference type="SAM" id="MobiDB-lite"/>
    </source>
</evidence>
<name>A0ABY8S6D8_9GAMM</name>
<gene>
    <name evidence="4" type="ORF">QLH32_05325</name>
</gene>
<proteinExistence type="predicted"/>
<accession>A0ABY8S6D8</accession>
<organism evidence="4 5">
    <name type="scientific">Acinetobacter corruptisaponis</name>
    <dbReference type="NCBI Taxonomy" id="3045147"/>
    <lineage>
        <taxon>Bacteria</taxon>
        <taxon>Pseudomonadati</taxon>
        <taxon>Pseudomonadota</taxon>
        <taxon>Gammaproteobacteria</taxon>
        <taxon>Moraxellales</taxon>
        <taxon>Moraxellaceae</taxon>
        <taxon>Acinetobacter</taxon>
    </lineage>
</organism>
<evidence type="ECO:0000313" key="4">
    <source>
        <dbReference type="EMBL" id="WHP06891.1"/>
    </source>
</evidence>
<evidence type="ECO:0000313" key="5">
    <source>
        <dbReference type="Proteomes" id="UP001229836"/>
    </source>
</evidence>
<keyword evidence="2" id="KW-0812">Transmembrane</keyword>
<keyword evidence="5" id="KW-1185">Reference proteome</keyword>
<dbReference type="RefSeq" id="WP_283268521.1">
    <property type="nucleotide sequence ID" value="NZ_CP125669.1"/>
</dbReference>
<evidence type="ECO:0000256" key="2">
    <source>
        <dbReference type="SAM" id="Phobius"/>
    </source>
</evidence>
<dbReference type="Pfam" id="PF05616">
    <property type="entry name" value="Neisseria_TspB"/>
    <property type="match status" value="1"/>
</dbReference>
<evidence type="ECO:0000256" key="3">
    <source>
        <dbReference type="SAM" id="SignalP"/>
    </source>
</evidence>
<dbReference type="NCBIfam" id="NF041109">
    <property type="entry name" value="VF_TspB_C_term"/>
    <property type="match status" value="1"/>
</dbReference>
<feature type="region of interest" description="Disordered" evidence="1">
    <location>
        <begin position="389"/>
        <end position="408"/>
    </location>
</feature>
<dbReference type="EMBL" id="CP125669">
    <property type="protein sequence ID" value="WHP06891.1"/>
    <property type="molecule type" value="Genomic_DNA"/>
</dbReference>
<feature type="transmembrane region" description="Helical" evidence="2">
    <location>
        <begin position="458"/>
        <end position="478"/>
    </location>
</feature>
<dbReference type="InterPro" id="IPR008708">
    <property type="entry name" value="Neisseria_TspB"/>
</dbReference>
<keyword evidence="2" id="KW-0472">Membrane</keyword>
<protein>
    <submittedName>
        <fullName evidence="4">Virulence factor TspB C-terminal domain-related protein</fullName>
    </submittedName>
</protein>
<feature type="signal peptide" evidence="3">
    <location>
        <begin position="1"/>
        <end position="29"/>
    </location>
</feature>
<feature type="chain" id="PRO_5045544517" evidence="3">
    <location>
        <begin position="30"/>
        <end position="484"/>
    </location>
</feature>
<sequence>MANRNNICTRFINYAAVLILLCFSSLSFAYTGGGGQFGGGGASGSWEEPDSCPPQYKWTFGNFTNDDPEALCRQIASTDWIYHGTNVSDSYSYCVLEQPPAYGRQNFQIFKSPNSAYDPNCNDKCPAGYEKINGKCQPKKCPVGQVLVNGQCKQKQCPIGQMLDKNGICAAADDDKCPAGQTKVNGRCITPPPDQPDDPDSEWPPFCEWASIMCQWHEEWQQWSNDYAANEEKANLDREELKRIGLDSKENLDDIKEKIDLTNDRIENANINNLQFYEDVREFLRNYDSSTEPTDQFPELPVFCDWANIVCEWYIDWKVANIEHQQLMNDQITNDIDLAAQKMQQDQEFYAVMDKAASNVVGNQEKDLDQNKDFFDKILEFIDWYKDQSNTSDPSDPNNPSNEDGNVSVDQEQIPLNESQRIQFVNGCPADEQFTVNFMGQSQNLGFSYQPLCQFMSMIRPFVIAIAYLIGAYILMGLSRGSSE</sequence>
<reference evidence="4 5" key="1">
    <citation type="submission" date="2023-05" db="EMBL/GenBank/DDBJ databases">
        <title>The complete genome of Acinetobacter sp. nov KCTC 92772.</title>
        <authorList>
            <person name="Zhou G."/>
        </authorList>
    </citation>
    <scope>NUCLEOTIDE SEQUENCE [LARGE SCALE GENOMIC DNA]</scope>
    <source>
        <strain evidence="4 5">KCTC 92772</strain>
    </source>
</reference>
<keyword evidence="2" id="KW-1133">Transmembrane helix</keyword>
<dbReference type="Proteomes" id="UP001229836">
    <property type="component" value="Chromosome"/>
</dbReference>